<gene>
    <name evidence="1" type="ORF">NBG84_34080</name>
</gene>
<evidence type="ECO:0000313" key="1">
    <source>
        <dbReference type="EMBL" id="MCM2393247.1"/>
    </source>
</evidence>
<dbReference type="RefSeq" id="WP_250923549.1">
    <property type="nucleotide sequence ID" value="NZ_JAMQAW010000066.1"/>
</dbReference>
<name>A0ABT0UXF0_9ACTN</name>
<protein>
    <submittedName>
        <fullName evidence="1">Uncharacterized protein</fullName>
    </submittedName>
</protein>
<proteinExistence type="predicted"/>
<organism evidence="1 2">
    <name type="scientific">Streptomyces albipurpureus</name>
    <dbReference type="NCBI Taxonomy" id="2897419"/>
    <lineage>
        <taxon>Bacteria</taxon>
        <taxon>Bacillati</taxon>
        <taxon>Actinomycetota</taxon>
        <taxon>Actinomycetes</taxon>
        <taxon>Kitasatosporales</taxon>
        <taxon>Streptomycetaceae</taxon>
        <taxon>Streptomyces</taxon>
    </lineage>
</organism>
<comment type="caution">
    <text evidence="1">The sequence shown here is derived from an EMBL/GenBank/DDBJ whole genome shotgun (WGS) entry which is preliminary data.</text>
</comment>
<evidence type="ECO:0000313" key="2">
    <source>
        <dbReference type="Proteomes" id="UP001431429"/>
    </source>
</evidence>
<keyword evidence="2" id="KW-1185">Reference proteome</keyword>
<dbReference type="Proteomes" id="UP001431429">
    <property type="component" value="Unassembled WGS sequence"/>
</dbReference>
<sequence>MLPRESASRMSVLVRHNQLLMLREPGPLLSRMVLPLVFVTLLPTPGA</sequence>
<dbReference type="EMBL" id="JAMQAW010000066">
    <property type="protein sequence ID" value="MCM2393247.1"/>
    <property type="molecule type" value="Genomic_DNA"/>
</dbReference>
<reference evidence="1" key="1">
    <citation type="submission" date="2022-06" db="EMBL/GenBank/DDBJ databases">
        <title>Genome public.</title>
        <authorList>
            <person name="Sun Q."/>
        </authorList>
    </citation>
    <scope>NUCLEOTIDE SEQUENCE</scope>
    <source>
        <strain evidence="1">CWNU-1</strain>
    </source>
</reference>
<accession>A0ABT0UXF0</accession>